<accession>A0A5E6MJI3</accession>
<dbReference type="Proteomes" id="UP000381693">
    <property type="component" value="Unassembled WGS sequence"/>
</dbReference>
<keyword evidence="1" id="KW-0472">Membrane</keyword>
<evidence type="ECO:0000313" key="3">
    <source>
        <dbReference type="Proteomes" id="UP000381693"/>
    </source>
</evidence>
<proteinExistence type="predicted"/>
<reference evidence="2" key="1">
    <citation type="submission" date="2019-09" db="EMBL/GenBank/DDBJ databases">
        <authorList>
            <person name="Cremers G."/>
        </authorList>
    </citation>
    <scope>NUCLEOTIDE SEQUENCE [LARGE SCALE GENOMIC DNA]</scope>
    <source>
        <strain evidence="2">3B</strain>
    </source>
</reference>
<feature type="transmembrane region" description="Helical" evidence="1">
    <location>
        <begin position="17"/>
        <end position="36"/>
    </location>
</feature>
<dbReference type="RefSeq" id="WP_142525047.1">
    <property type="nucleotide sequence ID" value="NZ_CABFUZ020000109.1"/>
</dbReference>
<sequence length="130" mass="14279">MFEQIQNPTAGVNQQNLQIVGLIFLALISGVLTVNGDRLFFASTVSGGSELWLAFPVAVAYLLAGSRSAADLAVFCFYTVIFSVGLLGITHLYARYIGTPRRIRAMVEEGEYQAELKQRYTEAIRAKKGQ</sequence>
<keyword evidence="3" id="KW-1185">Reference proteome</keyword>
<protein>
    <submittedName>
        <fullName evidence="2">Uncharacterized protein</fullName>
    </submittedName>
</protein>
<evidence type="ECO:0000256" key="1">
    <source>
        <dbReference type="SAM" id="Phobius"/>
    </source>
</evidence>
<feature type="transmembrane region" description="Helical" evidence="1">
    <location>
        <begin position="72"/>
        <end position="94"/>
    </location>
</feature>
<organism evidence="2 3">
    <name type="scientific">Methylacidimicrobium cyclopophantes</name>
    <dbReference type="NCBI Taxonomy" id="1041766"/>
    <lineage>
        <taxon>Bacteria</taxon>
        <taxon>Pseudomonadati</taxon>
        <taxon>Verrucomicrobiota</taxon>
        <taxon>Methylacidimicrobium</taxon>
    </lineage>
</organism>
<feature type="transmembrane region" description="Helical" evidence="1">
    <location>
        <begin position="48"/>
        <end position="66"/>
    </location>
</feature>
<dbReference type="EMBL" id="CABFUZ020000109">
    <property type="protein sequence ID" value="VVM06227.1"/>
    <property type="molecule type" value="Genomic_DNA"/>
</dbReference>
<name>A0A5E6MJI3_9BACT</name>
<dbReference type="OrthoDB" id="194529at2"/>
<evidence type="ECO:0000313" key="2">
    <source>
        <dbReference type="EMBL" id="VVM06227.1"/>
    </source>
</evidence>
<dbReference type="AlphaFoldDB" id="A0A5E6MJI3"/>
<comment type="caution">
    <text evidence="2">The sequence shown here is derived from an EMBL/GenBank/DDBJ whole genome shotgun (WGS) entry which is preliminary data.</text>
</comment>
<keyword evidence="1" id="KW-1133">Transmembrane helix</keyword>
<keyword evidence="1" id="KW-0812">Transmembrane</keyword>
<gene>
    <name evidence="2" type="ORF">MAMC_01000</name>
</gene>